<evidence type="ECO:0000313" key="3">
    <source>
        <dbReference type="Proteomes" id="UP000193689"/>
    </source>
</evidence>
<name>A0A1Y2EBM3_9PEZI</name>
<accession>A0A1Y2EBM3</accession>
<evidence type="ECO:0000256" key="1">
    <source>
        <dbReference type="SAM" id="MobiDB-lite"/>
    </source>
</evidence>
<dbReference type="RefSeq" id="XP_040719245.1">
    <property type="nucleotide sequence ID" value="XM_040863506.1"/>
</dbReference>
<keyword evidence="3" id="KW-1185">Reference proteome</keyword>
<dbReference type="Proteomes" id="UP000193689">
    <property type="component" value="Unassembled WGS sequence"/>
</dbReference>
<comment type="caution">
    <text evidence="2">The sequence shown here is derived from an EMBL/GenBank/DDBJ whole genome shotgun (WGS) entry which is preliminary data.</text>
</comment>
<feature type="region of interest" description="Disordered" evidence="1">
    <location>
        <begin position="1"/>
        <end position="37"/>
    </location>
</feature>
<organism evidence="2 3">
    <name type="scientific">Pseudomassariella vexata</name>
    <dbReference type="NCBI Taxonomy" id="1141098"/>
    <lineage>
        <taxon>Eukaryota</taxon>
        <taxon>Fungi</taxon>
        <taxon>Dikarya</taxon>
        <taxon>Ascomycota</taxon>
        <taxon>Pezizomycotina</taxon>
        <taxon>Sordariomycetes</taxon>
        <taxon>Xylariomycetidae</taxon>
        <taxon>Amphisphaeriales</taxon>
        <taxon>Pseudomassariaceae</taxon>
        <taxon>Pseudomassariella</taxon>
    </lineage>
</organism>
<dbReference type="GeneID" id="63779718"/>
<dbReference type="AlphaFoldDB" id="A0A1Y2EBM3"/>
<dbReference type="EMBL" id="MCFJ01000003">
    <property type="protein sequence ID" value="ORY68958.1"/>
    <property type="molecule type" value="Genomic_DNA"/>
</dbReference>
<proteinExistence type="predicted"/>
<feature type="compositionally biased region" description="Polar residues" evidence="1">
    <location>
        <begin position="10"/>
        <end position="22"/>
    </location>
</feature>
<reference evidence="2 3" key="1">
    <citation type="submission" date="2016-07" db="EMBL/GenBank/DDBJ databases">
        <title>Pervasive Adenine N6-methylation of Active Genes in Fungi.</title>
        <authorList>
            <consortium name="DOE Joint Genome Institute"/>
            <person name="Mondo S.J."/>
            <person name="Dannebaum R.O."/>
            <person name="Kuo R.C."/>
            <person name="Labutti K."/>
            <person name="Haridas S."/>
            <person name="Kuo A."/>
            <person name="Salamov A."/>
            <person name="Ahrendt S.R."/>
            <person name="Lipzen A."/>
            <person name="Sullivan W."/>
            <person name="Andreopoulos W.B."/>
            <person name="Clum A."/>
            <person name="Lindquist E."/>
            <person name="Daum C."/>
            <person name="Ramamoorthy G.K."/>
            <person name="Gryganskyi A."/>
            <person name="Culley D."/>
            <person name="Magnuson J.K."/>
            <person name="James T.Y."/>
            <person name="O'Malley M.A."/>
            <person name="Stajich J.E."/>
            <person name="Spatafora J.W."/>
            <person name="Visel A."/>
            <person name="Grigoriev I.V."/>
        </authorList>
    </citation>
    <scope>NUCLEOTIDE SEQUENCE [LARGE SCALE GENOMIC DNA]</scope>
    <source>
        <strain evidence="2 3">CBS 129021</strain>
    </source>
</reference>
<evidence type="ECO:0000313" key="2">
    <source>
        <dbReference type="EMBL" id="ORY68958.1"/>
    </source>
</evidence>
<protein>
    <submittedName>
        <fullName evidence="2">Uncharacterized protein</fullName>
    </submittedName>
</protein>
<gene>
    <name evidence="2" type="ORF">BCR38DRAFT_482434</name>
</gene>
<sequence>MAQKKPKSEVVSSKQDDSSATTEAAKPLGGYRNLDPDVDLSKEQHEALAQDNDLVRRVESVVNAKGDFKTAPKPSKATKYRTYYQNIWGQNDREVVRGATSAKEYWRQWLKAHPPRGDVGKIVDIIATKYQPRKAPSANQGYRDIYHKLEKLITQDDNPKNTAGHMNIDMPTFEEIEAARCVGSANEGGGILPQELQV</sequence>
<dbReference type="InParanoid" id="A0A1Y2EBM3"/>